<evidence type="ECO:0000313" key="7">
    <source>
        <dbReference type="Proteomes" id="UP000216133"/>
    </source>
</evidence>
<dbReference type="InterPro" id="IPR011603">
    <property type="entry name" value="2oxoglutarate_DH_E1"/>
</dbReference>
<dbReference type="Pfam" id="PF00676">
    <property type="entry name" value="E1_dh"/>
    <property type="match status" value="1"/>
</dbReference>
<evidence type="ECO:0000313" key="6">
    <source>
        <dbReference type="EMBL" id="PAF11587.1"/>
    </source>
</evidence>
<dbReference type="GO" id="GO:0030976">
    <property type="term" value="F:thiamine pyrophosphate binding"/>
    <property type="evidence" value="ECO:0007669"/>
    <property type="project" value="InterPro"/>
</dbReference>
<dbReference type="PANTHER" id="PTHR23152">
    <property type="entry name" value="2-OXOGLUTARATE DEHYDROGENASE"/>
    <property type="match status" value="1"/>
</dbReference>
<evidence type="ECO:0000256" key="1">
    <source>
        <dbReference type="ARBA" id="ARBA00001964"/>
    </source>
</evidence>
<evidence type="ECO:0000256" key="3">
    <source>
        <dbReference type="ARBA" id="ARBA00023002"/>
    </source>
</evidence>
<dbReference type="PANTHER" id="PTHR23152:SF4">
    <property type="entry name" value="2-OXOADIPATE DEHYDROGENASE COMPLEX COMPONENT E1"/>
    <property type="match status" value="1"/>
</dbReference>
<dbReference type="EC" id="1.2.4.2" evidence="2"/>
<dbReference type="GO" id="GO:0005829">
    <property type="term" value="C:cytosol"/>
    <property type="evidence" value="ECO:0007669"/>
    <property type="project" value="TreeGrafter"/>
</dbReference>
<keyword evidence="4" id="KW-0786">Thiamine pyrophosphate</keyword>
<dbReference type="Gene3D" id="3.40.50.970">
    <property type="match status" value="1"/>
</dbReference>
<organism evidence="6 7">
    <name type="scientific">Shouchella clausii</name>
    <name type="common">Alkalihalobacillus clausii</name>
    <dbReference type="NCBI Taxonomy" id="79880"/>
    <lineage>
        <taxon>Bacteria</taxon>
        <taxon>Bacillati</taxon>
        <taxon>Bacillota</taxon>
        <taxon>Bacilli</taxon>
        <taxon>Bacillales</taxon>
        <taxon>Bacillaceae</taxon>
        <taxon>Shouchella</taxon>
    </lineage>
</organism>
<evidence type="ECO:0000256" key="2">
    <source>
        <dbReference type="ARBA" id="ARBA00012280"/>
    </source>
</evidence>
<dbReference type="GO" id="GO:0045252">
    <property type="term" value="C:oxoglutarate dehydrogenase complex"/>
    <property type="evidence" value="ECO:0007669"/>
    <property type="project" value="TreeGrafter"/>
</dbReference>
<dbReference type="SUPFAM" id="SSF52518">
    <property type="entry name" value="Thiamin diphosphate-binding fold (THDP-binding)"/>
    <property type="match status" value="1"/>
</dbReference>
<dbReference type="RefSeq" id="WP_143118211.1">
    <property type="nucleotide sequence ID" value="NZ_NPBS01001013.1"/>
</dbReference>
<comment type="cofactor">
    <cofactor evidence="1">
        <name>thiamine diphosphate</name>
        <dbReference type="ChEBI" id="CHEBI:58937"/>
    </cofactor>
</comment>
<comment type="caution">
    <text evidence="6">The sequence shown here is derived from an EMBL/GenBank/DDBJ whole genome shotgun (WGS) entry which is preliminary data.</text>
</comment>
<accession>A0A268QUC1</accession>
<evidence type="ECO:0000259" key="5">
    <source>
        <dbReference type="Pfam" id="PF00676"/>
    </source>
</evidence>
<dbReference type="GO" id="GO:0004591">
    <property type="term" value="F:oxoglutarate dehydrogenase (succinyl-transferring) activity"/>
    <property type="evidence" value="ECO:0007669"/>
    <property type="project" value="UniProtKB-EC"/>
</dbReference>
<feature type="non-terminal residue" evidence="6">
    <location>
        <position position="1"/>
    </location>
</feature>
<dbReference type="AlphaFoldDB" id="A0A268QUC1"/>
<feature type="non-terminal residue" evidence="6">
    <location>
        <position position="68"/>
    </location>
</feature>
<dbReference type="EMBL" id="NPBS01001013">
    <property type="protein sequence ID" value="PAF11587.1"/>
    <property type="molecule type" value="Genomic_DNA"/>
</dbReference>
<dbReference type="GO" id="GO:0006099">
    <property type="term" value="P:tricarboxylic acid cycle"/>
    <property type="evidence" value="ECO:0007669"/>
    <property type="project" value="TreeGrafter"/>
</dbReference>
<gene>
    <name evidence="6" type="ORF">CHH61_26515</name>
</gene>
<feature type="domain" description="Dehydrogenase E1 component" evidence="5">
    <location>
        <begin position="3"/>
        <end position="68"/>
    </location>
</feature>
<sequence length="68" mass="7163">TTIARLTLANNPSHLEFVGSLVEGYTRASQDNRTKAGYPEVDPKAALAIIIHGDAAFPGQGIVAETLN</sequence>
<evidence type="ECO:0000256" key="4">
    <source>
        <dbReference type="ARBA" id="ARBA00023052"/>
    </source>
</evidence>
<proteinExistence type="predicted"/>
<name>A0A268QUC1_SHOCL</name>
<dbReference type="InterPro" id="IPR001017">
    <property type="entry name" value="DH_E1"/>
</dbReference>
<dbReference type="Proteomes" id="UP000216133">
    <property type="component" value="Unassembled WGS sequence"/>
</dbReference>
<keyword evidence="3" id="KW-0560">Oxidoreductase</keyword>
<protein>
    <recommendedName>
        <fullName evidence="2">oxoglutarate dehydrogenase (succinyl-transferring)</fullName>
        <ecNumber evidence="2">1.2.4.2</ecNumber>
    </recommendedName>
</protein>
<reference evidence="6 7" key="1">
    <citation type="submission" date="2017-07" db="EMBL/GenBank/DDBJ databases">
        <title>Isolation and whole genome analysis of endospore-forming bacteria from heroin.</title>
        <authorList>
            <person name="Kalinowski J."/>
            <person name="Ahrens B."/>
            <person name="Al-Dilaimi A."/>
            <person name="Winkler A."/>
            <person name="Wibberg D."/>
            <person name="Schleenbecker U."/>
            <person name="Ruckert C."/>
            <person name="Wolfel R."/>
            <person name="Grass G."/>
        </authorList>
    </citation>
    <scope>NUCLEOTIDE SEQUENCE [LARGE SCALE GENOMIC DNA]</scope>
    <source>
        <strain evidence="6 7">7523-2</strain>
    </source>
</reference>
<dbReference type="InterPro" id="IPR029061">
    <property type="entry name" value="THDP-binding"/>
</dbReference>